<keyword evidence="3 7" id="KW-0378">Hydrolase</keyword>
<sequence>MTDRPQRDPAPGAPGTRPDPFSARLTPARPDVAADYLRGKVEADRFVRGEGRQVTAAAAAIRREPRADAMQETQILFGEVFTVYDEADGWAWGQAALDGYVGYVEAADLSARIDTPTHRVAALRTLRFPRADLKAPPLCLLSMNAKLTVTDRSEDGKYLRDSRGGWVFADHLLELGRALTDPVAAAERFMGAPYFWGGRESLGLDCSGLIQNAYEVAGVVVPRDADMQEVFLSAPERGEELWQRRSGGDWQGVALRRGDLVYWVGHTGIMVDEARLLHANATHMAVTIDPLLAMAEHLNRAKDNPVTRIVRPKAPADMLIERTGL</sequence>
<organism evidence="7 8">
    <name type="scientific">Parvularcula dongshanensis</name>
    <dbReference type="NCBI Taxonomy" id="1173995"/>
    <lineage>
        <taxon>Bacteria</taxon>
        <taxon>Pseudomonadati</taxon>
        <taxon>Pseudomonadota</taxon>
        <taxon>Alphaproteobacteria</taxon>
        <taxon>Parvularculales</taxon>
        <taxon>Parvularculaceae</taxon>
        <taxon>Parvularcula</taxon>
    </lineage>
</organism>
<dbReference type="InterPro" id="IPR051794">
    <property type="entry name" value="PG_Endopeptidase_C40"/>
</dbReference>
<feature type="domain" description="NlpC/P60" evidence="6">
    <location>
        <begin position="176"/>
        <end position="310"/>
    </location>
</feature>
<dbReference type="EMBL" id="JACHOB010000001">
    <property type="protein sequence ID" value="MBB4657949.1"/>
    <property type="molecule type" value="Genomic_DNA"/>
</dbReference>
<comment type="similarity">
    <text evidence="1">Belongs to the peptidase C40 family.</text>
</comment>
<dbReference type="Gene3D" id="3.90.1720.10">
    <property type="entry name" value="endopeptidase domain like (from Nostoc punctiforme)"/>
    <property type="match status" value="1"/>
</dbReference>
<keyword evidence="8" id="KW-1185">Reference proteome</keyword>
<evidence type="ECO:0000256" key="3">
    <source>
        <dbReference type="ARBA" id="ARBA00022801"/>
    </source>
</evidence>
<dbReference type="GO" id="GO:0008234">
    <property type="term" value="F:cysteine-type peptidase activity"/>
    <property type="evidence" value="ECO:0007669"/>
    <property type="project" value="UniProtKB-KW"/>
</dbReference>
<dbReference type="PANTHER" id="PTHR47359:SF3">
    <property type="entry name" value="NLP_P60 DOMAIN-CONTAINING PROTEIN-RELATED"/>
    <property type="match status" value="1"/>
</dbReference>
<dbReference type="RefSeq" id="WP_183815424.1">
    <property type="nucleotide sequence ID" value="NZ_JACHOB010000001.1"/>
</dbReference>
<evidence type="ECO:0000256" key="4">
    <source>
        <dbReference type="ARBA" id="ARBA00022807"/>
    </source>
</evidence>
<dbReference type="SUPFAM" id="SSF54001">
    <property type="entry name" value="Cysteine proteinases"/>
    <property type="match status" value="1"/>
</dbReference>
<evidence type="ECO:0000313" key="8">
    <source>
        <dbReference type="Proteomes" id="UP000563524"/>
    </source>
</evidence>
<dbReference type="GO" id="GO:0006508">
    <property type="term" value="P:proteolysis"/>
    <property type="evidence" value="ECO:0007669"/>
    <property type="project" value="UniProtKB-KW"/>
</dbReference>
<name>A0A840HZF6_9PROT</name>
<dbReference type="Gene3D" id="2.30.30.40">
    <property type="entry name" value="SH3 Domains"/>
    <property type="match status" value="1"/>
</dbReference>
<evidence type="ECO:0000256" key="1">
    <source>
        <dbReference type="ARBA" id="ARBA00007074"/>
    </source>
</evidence>
<protein>
    <submittedName>
        <fullName evidence="7">Cell wall-associated NlpC family hydrolase</fullName>
    </submittedName>
</protein>
<evidence type="ECO:0000313" key="7">
    <source>
        <dbReference type="EMBL" id="MBB4657949.1"/>
    </source>
</evidence>
<keyword evidence="4" id="KW-0788">Thiol protease</keyword>
<evidence type="ECO:0000256" key="5">
    <source>
        <dbReference type="SAM" id="MobiDB-lite"/>
    </source>
</evidence>
<dbReference type="InterPro" id="IPR000064">
    <property type="entry name" value="NLP_P60_dom"/>
</dbReference>
<evidence type="ECO:0000256" key="2">
    <source>
        <dbReference type="ARBA" id="ARBA00022670"/>
    </source>
</evidence>
<keyword evidence="2" id="KW-0645">Protease</keyword>
<dbReference type="InterPro" id="IPR041382">
    <property type="entry name" value="SH3_16"/>
</dbReference>
<feature type="region of interest" description="Disordered" evidence="5">
    <location>
        <begin position="1"/>
        <end position="28"/>
    </location>
</feature>
<dbReference type="PROSITE" id="PS51935">
    <property type="entry name" value="NLPC_P60"/>
    <property type="match status" value="1"/>
</dbReference>
<dbReference type="InterPro" id="IPR038765">
    <property type="entry name" value="Papain-like_cys_pep_sf"/>
</dbReference>
<accession>A0A840HZF6</accession>
<proteinExistence type="inferred from homology"/>
<dbReference type="Pfam" id="PF00877">
    <property type="entry name" value="NLPC_P60"/>
    <property type="match status" value="1"/>
</dbReference>
<gene>
    <name evidence="7" type="ORF">GGQ59_000449</name>
</gene>
<dbReference type="Proteomes" id="UP000563524">
    <property type="component" value="Unassembled WGS sequence"/>
</dbReference>
<comment type="caution">
    <text evidence="7">The sequence shown here is derived from an EMBL/GenBank/DDBJ whole genome shotgun (WGS) entry which is preliminary data.</text>
</comment>
<dbReference type="AlphaFoldDB" id="A0A840HZF6"/>
<dbReference type="PANTHER" id="PTHR47359">
    <property type="entry name" value="PEPTIDOGLYCAN DL-ENDOPEPTIDASE CWLO"/>
    <property type="match status" value="1"/>
</dbReference>
<dbReference type="Pfam" id="PF18348">
    <property type="entry name" value="SH3_16"/>
    <property type="match status" value="1"/>
</dbReference>
<evidence type="ECO:0000259" key="6">
    <source>
        <dbReference type="PROSITE" id="PS51935"/>
    </source>
</evidence>
<reference evidence="7 8" key="1">
    <citation type="submission" date="2020-08" db="EMBL/GenBank/DDBJ databases">
        <title>Genomic Encyclopedia of Type Strains, Phase IV (KMG-IV): sequencing the most valuable type-strain genomes for metagenomic binning, comparative biology and taxonomic classification.</title>
        <authorList>
            <person name="Goeker M."/>
        </authorList>
    </citation>
    <scope>NUCLEOTIDE SEQUENCE [LARGE SCALE GENOMIC DNA]</scope>
    <source>
        <strain evidence="7 8">DSM 102850</strain>
    </source>
</reference>